<comment type="caution">
    <text evidence="4">The sequence shown here is derived from an EMBL/GenBank/DDBJ whole genome shotgun (WGS) entry which is preliminary data.</text>
</comment>
<dbReference type="Pfam" id="PF18962">
    <property type="entry name" value="Por_Secre_tail"/>
    <property type="match status" value="1"/>
</dbReference>
<dbReference type="InterPro" id="IPR038081">
    <property type="entry name" value="CalX-like_sf"/>
</dbReference>
<dbReference type="RefSeq" id="WP_138931273.1">
    <property type="nucleotide sequence ID" value="NZ_SWMU01000001.1"/>
</dbReference>
<proteinExistence type="predicted"/>
<feature type="domain" description="Secretion system C-terminal sorting" evidence="3">
    <location>
        <begin position="1248"/>
        <end position="1323"/>
    </location>
</feature>
<organism evidence="4 5">
    <name type="scientific">Mesohalobacter halotolerans</name>
    <dbReference type="NCBI Taxonomy" id="1883405"/>
    <lineage>
        <taxon>Bacteria</taxon>
        <taxon>Pseudomonadati</taxon>
        <taxon>Bacteroidota</taxon>
        <taxon>Flavobacteriia</taxon>
        <taxon>Flavobacteriales</taxon>
        <taxon>Flavobacteriaceae</taxon>
        <taxon>Mesohalobacter</taxon>
    </lineage>
</organism>
<name>A0A4U5TU00_9FLAO</name>
<dbReference type="InterPro" id="IPR026444">
    <property type="entry name" value="Secre_tail"/>
</dbReference>
<dbReference type="OrthoDB" id="1652165at2"/>
<feature type="chain" id="PRO_5020575224" evidence="2">
    <location>
        <begin position="25"/>
        <end position="1324"/>
    </location>
</feature>
<evidence type="ECO:0000313" key="4">
    <source>
        <dbReference type="EMBL" id="TKS57572.1"/>
    </source>
</evidence>
<evidence type="ECO:0000256" key="1">
    <source>
        <dbReference type="ARBA" id="ARBA00022729"/>
    </source>
</evidence>
<evidence type="ECO:0000313" key="5">
    <source>
        <dbReference type="Proteomes" id="UP000306552"/>
    </source>
</evidence>
<evidence type="ECO:0000256" key="2">
    <source>
        <dbReference type="SAM" id="SignalP"/>
    </source>
</evidence>
<keyword evidence="5" id="KW-1185">Reference proteome</keyword>
<evidence type="ECO:0000259" key="3">
    <source>
        <dbReference type="Pfam" id="PF18962"/>
    </source>
</evidence>
<gene>
    <name evidence="4" type="ORF">FCN74_03915</name>
</gene>
<dbReference type="Proteomes" id="UP000306552">
    <property type="component" value="Unassembled WGS sequence"/>
</dbReference>
<dbReference type="NCBIfam" id="TIGR04183">
    <property type="entry name" value="Por_Secre_tail"/>
    <property type="match status" value="1"/>
</dbReference>
<protein>
    <submittedName>
        <fullName evidence="4">T9SS type A sorting domain-containing protein</fullName>
    </submittedName>
</protein>
<accession>A0A4U5TU00</accession>
<sequence length="1324" mass="141825">MKTLYFKSILFGLLTFLATGLSFGQTTIVEQDFDAASTWNYESDIPFFDCNSGSDFLGIRDVSATGLDLAQLSTNILSEQDLESSCGTSGEAIISFPSLTTSTDISTYTGVNLSFDYDVEGYNANSDEVHYELFYDGVGQGRVVLQTGSTPGDDSEGSVSVNVPDTVDDIRLEIIIENNGGSGESGFDNFRLTGTASGSTPTVGFDATSSTENETNSTFSVSIPVTLSNFSSNVDLSVSVNGSSTTAESGDYTLNTTSLSFTGNATQNISLDINDDADSDDETIILDIAETTSTGITINPDQHTLTVVDDEITATTLPYSFDFTNDPFNNDWQQFSVSGAEQWEYTGSGAQMNAFNSGCQINEDWLITPFFDLDSYNNEELSFTTSEGFSGTDLEVLYSTDYSGTGDPNNANWTTITTITSGNAGTESNNTSLQGVSGNQVYVAFKYVFSSVGCSEWTITDFDLQAIAAGANIPPSISNITQTPATGITSSDAVTVSADVTDSDGTINNVELNWGTTSGSLGNTINMSNTSGDTYETDSDIPAQSDGTTVYYEIAATDDEPETTTSTEQSYDVNDLATFPYSEDFTGQNGKGATGGSTVSFDLTGVDWTLDIIESGLGASSDWFRVENEEFSARDVDDEQVWNSPVIDISGETDVDITIDVSSVIGELESSDYIETGYVLDGGSFTTITKHDGEITGTITDSESLTGLSNSTLKIVIKVLNNAGSEFYYFDNISVEAPPTYTYTDDTTGWNTNPVTGTPASTSADEIEVLAGTAVLNGVIQGNNLSISSGATLELGASAVLELDGDITNDGTILFTSDTNGSAQLDDFSGSITGTGDVTVERFIPVATEVTRGFRFLTSAVNSTDPIYDNWQESGNSPAGFGTHITGSSSGANGFDVSISGNPSMYEFDNSYTVADDAWSPISDTDPTKLDAGKAYLVFIRGDRNYDLDSDPADAPNTDVTLRATGDLAVGNQTFSLNPNQDLFSFVGNPYQAIVNINDVSSTNINTNFYWVWDPNMSTRGAYVAVDLSTGDSQTPAGGASSSAADQFVMPGQSFFVQTVNNGAADITFTESSKDVSATSTAVFSDNNQTSLNLKLYKTDDLNAQKFESDALQINFDNQFDNTVNIQDADKLMNPDENLSRNENDELVSIEKRSLPSDGESLELFTDGFTANDYTFVITNNNLPDDVEAYLVDQYTGDQTLLNDGSNQISFSVDQNIPGSIATDRFSIDFEIDTFSINNDELSDNFTIYPNPVRNGQVSIQSINLTGDASVRLYNIMGQRVFNQRSTFKANGKTTVNLGNLQSGVYFIEIDQNGQTSKERLIIK</sequence>
<keyword evidence="1 2" id="KW-0732">Signal</keyword>
<reference evidence="4 5" key="1">
    <citation type="submission" date="2019-04" db="EMBL/GenBank/DDBJ databases">
        <title>Psychroflexus halotolerans sp. nov., isolated from a marine solar saltern.</title>
        <authorList>
            <person name="Feng X."/>
        </authorList>
    </citation>
    <scope>NUCLEOTIDE SEQUENCE [LARGE SCALE GENOMIC DNA]</scope>
    <source>
        <strain evidence="4 5">WDS2C27</strain>
    </source>
</reference>
<dbReference type="SUPFAM" id="SSF141072">
    <property type="entry name" value="CalX-like"/>
    <property type="match status" value="1"/>
</dbReference>
<dbReference type="EMBL" id="SWMU01000001">
    <property type="protein sequence ID" value="TKS57572.1"/>
    <property type="molecule type" value="Genomic_DNA"/>
</dbReference>
<feature type="signal peptide" evidence="2">
    <location>
        <begin position="1"/>
        <end position="24"/>
    </location>
</feature>